<accession>A0ABU0W2C4</accession>
<organism evidence="5 6">
    <name type="scientific">Pseudogemmobacter lacusdianii</name>
    <dbReference type="NCBI Taxonomy" id="3069608"/>
    <lineage>
        <taxon>Bacteria</taxon>
        <taxon>Pseudomonadati</taxon>
        <taxon>Pseudomonadota</taxon>
        <taxon>Alphaproteobacteria</taxon>
        <taxon>Rhodobacterales</taxon>
        <taxon>Paracoccaceae</taxon>
        <taxon>Pseudogemmobacter</taxon>
    </lineage>
</organism>
<dbReference type="InterPro" id="IPR011701">
    <property type="entry name" value="MFS"/>
</dbReference>
<evidence type="ECO:0000256" key="4">
    <source>
        <dbReference type="SAM" id="Phobius"/>
    </source>
</evidence>
<keyword evidence="2 4" id="KW-1133">Transmembrane helix</keyword>
<keyword evidence="1 4" id="KW-0812">Transmembrane</keyword>
<dbReference type="RefSeq" id="WP_306681878.1">
    <property type="nucleotide sequence ID" value="NZ_JAVDBT010000026.1"/>
</dbReference>
<dbReference type="Gene3D" id="1.20.1250.20">
    <property type="entry name" value="MFS general substrate transporter like domains"/>
    <property type="match status" value="1"/>
</dbReference>
<feature type="transmembrane region" description="Helical" evidence="4">
    <location>
        <begin position="219"/>
        <end position="240"/>
    </location>
</feature>
<evidence type="ECO:0000256" key="3">
    <source>
        <dbReference type="ARBA" id="ARBA00023136"/>
    </source>
</evidence>
<evidence type="ECO:0000256" key="2">
    <source>
        <dbReference type="ARBA" id="ARBA00022989"/>
    </source>
</evidence>
<name>A0ABU0W2C4_9RHOB</name>
<protein>
    <submittedName>
        <fullName evidence="5">MFS transporter</fullName>
    </submittedName>
</protein>
<feature type="transmembrane region" description="Helical" evidence="4">
    <location>
        <begin position="372"/>
        <end position="393"/>
    </location>
</feature>
<gene>
    <name evidence="5" type="ORF">Q9295_17520</name>
</gene>
<evidence type="ECO:0000313" key="5">
    <source>
        <dbReference type="EMBL" id="MDQ2068171.1"/>
    </source>
</evidence>
<dbReference type="Pfam" id="PF07690">
    <property type="entry name" value="MFS_1"/>
    <property type="match status" value="1"/>
</dbReference>
<evidence type="ECO:0000256" key="1">
    <source>
        <dbReference type="ARBA" id="ARBA00022692"/>
    </source>
</evidence>
<feature type="transmembrane region" description="Helical" evidence="4">
    <location>
        <begin position="252"/>
        <end position="272"/>
    </location>
</feature>
<reference evidence="5 6" key="1">
    <citation type="submission" date="2023-08" db="EMBL/GenBank/DDBJ databases">
        <title>Characterization of two Paracoccaceae strains isolated from Phycosphere and proposal of Xinfangfangia lacusdiani sp. nov.</title>
        <authorList>
            <person name="Deng Y."/>
            <person name="Zhang Y.Q."/>
        </authorList>
    </citation>
    <scope>NUCLEOTIDE SEQUENCE [LARGE SCALE GENOMIC DNA]</scope>
    <source>
        <strain evidence="5 6">CPCC 101601</strain>
    </source>
</reference>
<feature type="transmembrane region" description="Helical" evidence="4">
    <location>
        <begin position="103"/>
        <end position="126"/>
    </location>
</feature>
<feature type="transmembrane region" description="Helical" evidence="4">
    <location>
        <begin position="284"/>
        <end position="302"/>
    </location>
</feature>
<feature type="transmembrane region" description="Helical" evidence="4">
    <location>
        <begin position="49"/>
        <end position="67"/>
    </location>
</feature>
<feature type="transmembrane region" description="Helical" evidence="4">
    <location>
        <begin position="167"/>
        <end position="189"/>
    </location>
</feature>
<feature type="transmembrane region" description="Helical" evidence="4">
    <location>
        <begin position="138"/>
        <end position="155"/>
    </location>
</feature>
<evidence type="ECO:0000313" key="6">
    <source>
        <dbReference type="Proteomes" id="UP001239680"/>
    </source>
</evidence>
<proteinExistence type="predicted"/>
<feature type="transmembrane region" description="Helical" evidence="4">
    <location>
        <begin position="342"/>
        <end position="366"/>
    </location>
</feature>
<feature type="transmembrane region" description="Helical" evidence="4">
    <location>
        <begin position="79"/>
        <end position="97"/>
    </location>
</feature>
<sequence>MTTADLGRDSLSVWLLALGQLILYAGSYYSFPAVLPFLEAETGWSKASLAAGPSVGFLLMAGLTMLSGRLVDRGFGGELLVGAPVLAALGLCFLALARSPAEWIAAWALIGVAQAGCLYETCFSFLTRRLGTGARSAITQVTLIAGFSGTVTFPLGHILGQAMGGQAALWVFAGLVLATAVPLNLVAVIRLRRRARAAGLSAAPDQPGALAAALKRPEFWAIAGIMGLIWLNHGILLTYVLELFADRGASAVLAAGAAAFIGPAQVVGRLGLMLAGARISTMRATLASLVSAVLAVALLWSAGLSVYLILGFALLHGAAMGLLSILRPLLTVEVLGRTGFGAISGAVSVPALLGSAAAPAAGALLLQLGGTSFVYGSCLAMTGLALLAGVWLARRGI</sequence>
<dbReference type="Proteomes" id="UP001239680">
    <property type="component" value="Unassembled WGS sequence"/>
</dbReference>
<dbReference type="InterPro" id="IPR036259">
    <property type="entry name" value="MFS_trans_sf"/>
</dbReference>
<keyword evidence="3 4" id="KW-0472">Membrane</keyword>
<feature type="transmembrane region" description="Helical" evidence="4">
    <location>
        <begin position="308"/>
        <end position="330"/>
    </location>
</feature>
<feature type="transmembrane region" description="Helical" evidence="4">
    <location>
        <begin position="12"/>
        <end position="29"/>
    </location>
</feature>
<comment type="caution">
    <text evidence="5">The sequence shown here is derived from an EMBL/GenBank/DDBJ whole genome shotgun (WGS) entry which is preliminary data.</text>
</comment>
<dbReference type="SUPFAM" id="SSF103473">
    <property type="entry name" value="MFS general substrate transporter"/>
    <property type="match status" value="1"/>
</dbReference>
<dbReference type="EMBL" id="JAVDBT010000026">
    <property type="protein sequence ID" value="MDQ2068171.1"/>
    <property type="molecule type" value="Genomic_DNA"/>
</dbReference>
<keyword evidence="6" id="KW-1185">Reference proteome</keyword>